<reference evidence="2 3" key="1">
    <citation type="submission" date="2019-06" db="EMBL/GenBank/DDBJ databases">
        <title>Genomic Encyclopedia of Type Strains, Phase IV (KMG-V): Genome sequencing to study the core and pangenomes of soil and plant-associated prokaryotes.</title>
        <authorList>
            <person name="Whitman W."/>
        </authorList>
    </citation>
    <scope>NUCLEOTIDE SEQUENCE [LARGE SCALE GENOMIC DNA]</scope>
    <source>
        <strain evidence="2 3">BR 510</strain>
    </source>
</reference>
<gene>
    <name evidence="2" type="ORF">FBZ96_102117</name>
</gene>
<evidence type="ECO:0000256" key="1">
    <source>
        <dbReference type="SAM" id="MobiDB-lite"/>
    </source>
</evidence>
<dbReference type="STRING" id="1803665.GCA_001641335_02406"/>
<accession>A0A560E2P8</accession>
<keyword evidence="3" id="KW-1185">Reference proteome</keyword>
<dbReference type="Proteomes" id="UP000319949">
    <property type="component" value="Unassembled WGS sequence"/>
</dbReference>
<organism evidence="2 3">
    <name type="scientific">Bradyrhizobium stylosanthis</name>
    <dbReference type="NCBI Taxonomy" id="1803665"/>
    <lineage>
        <taxon>Bacteria</taxon>
        <taxon>Pseudomonadati</taxon>
        <taxon>Pseudomonadota</taxon>
        <taxon>Alphaproteobacteria</taxon>
        <taxon>Hyphomicrobiales</taxon>
        <taxon>Nitrobacteraceae</taxon>
        <taxon>Bradyrhizobium</taxon>
    </lineage>
</organism>
<evidence type="ECO:0000313" key="3">
    <source>
        <dbReference type="Proteomes" id="UP000319949"/>
    </source>
</evidence>
<protein>
    <submittedName>
        <fullName evidence="2">Uncharacterized protein</fullName>
    </submittedName>
</protein>
<name>A0A560E2P8_9BRAD</name>
<proteinExistence type="predicted"/>
<sequence length="167" mass="19041">MIEGNLERLRAHRANIRRYRRLLATRLSDLEREYIARRMSEEQRSMEALLQEMFPDRLSPQMASRRTTSLEIAGLLHPAEAFARPMDVVDDCDLTSYEKRAILSSWAADACAVKDNSELDETIIGTVSFDDIVDALRLLEFDSNRKTDGSNRKGRRGSHEADDSPAL</sequence>
<comment type="caution">
    <text evidence="2">The sequence shown here is derived from an EMBL/GenBank/DDBJ whole genome shotgun (WGS) entry which is preliminary data.</text>
</comment>
<dbReference type="AlphaFoldDB" id="A0A560E2P8"/>
<dbReference type="EMBL" id="VITK01000002">
    <property type="protein sequence ID" value="TWB03645.1"/>
    <property type="molecule type" value="Genomic_DNA"/>
</dbReference>
<dbReference type="OrthoDB" id="7477898at2"/>
<dbReference type="RefSeq" id="WP_063684705.1">
    <property type="nucleotide sequence ID" value="NZ_LVEM01000001.1"/>
</dbReference>
<feature type="region of interest" description="Disordered" evidence="1">
    <location>
        <begin position="147"/>
        <end position="167"/>
    </location>
</feature>
<evidence type="ECO:0000313" key="2">
    <source>
        <dbReference type="EMBL" id="TWB03645.1"/>
    </source>
</evidence>